<comment type="subcellular location">
    <subcellularLocation>
        <location evidence="3">Endoplasmic reticulum membrane</location>
        <topology evidence="3">Multi-pass membrane protein</topology>
    </subcellularLocation>
</comment>
<dbReference type="InterPro" id="IPR002410">
    <property type="entry name" value="Peptidase_S33"/>
</dbReference>
<dbReference type="GO" id="GO:0071788">
    <property type="term" value="P:endoplasmic reticulum tubular network maintenance"/>
    <property type="evidence" value="ECO:0007669"/>
    <property type="project" value="UniProtKB-UniRule"/>
</dbReference>
<accession>A0A545UMZ0</accession>
<evidence type="ECO:0000313" key="8">
    <source>
        <dbReference type="Proteomes" id="UP000315783"/>
    </source>
</evidence>
<dbReference type="PRINTS" id="PR00793">
    <property type="entry name" value="PROAMNOPTASE"/>
</dbReference>
<feature type="compositionally biased region" description="Low complexity" evidence="4">
    <location>
        <begin position="525"/>
        <end position="535"/>
    </location>
</feature>
<feature type="compositionally biased region" description="Basic and acidic residues" evidence="4">
    <location>
        <begin position="628"/>
        <end position="637"/>
    </location>
</feature>
<name>A0A545UMZ0_9HYPO</name>
<feature type="compositionally biased region" description="Basic and acidic residues" evidence="4">
    <location>
        <begin position="435"/>
        <end position="451"/>
    </location>
</feature>
<evidence type="ECO:0000256" key="2">
    <source>
        <dbReference type="ARBA" id="ARBA00022801"/>
    </source>
</evidence>
<keyword evidence="3" id="KW-0479">Metal-binding</keyword>
<dbReference type="STRING" id="43265.A0A545UMZ0"/>
<dbReference type="PANTHER" id="PTHR22166">
    <property type="entry name" value="ENDOPLASMIC RETICULUM JUNCTION FORMATION PROTEIN LUNAPARK"/>
    <property type="match status" value="1"/>
</dbReference>
<keyword evidence="3" id="KW-1133">Transmembrane helix</keyword>
<keyword evidence="2" id="KW-0378">Hydrolase</keyword>
<feature type="transmembrane region" description="Helical" evidence="3">
    <location>
        <begin position="341"/>
        <end position="360"/>
    </location>
</feature>
<dbReference type="GO" id="GO:0008233">
    <property type="term" value="F:peptidase activity"/>
    <property type="evidence" value="ECO:0007669"/>
    <property type="project" value="InterPro"/>
</dbReference>
<dbReference type="Pfam" id="PF00561">
    <property type="entry name" value="Abhydrolase_1"/>
    <property type="match status" value="1"/>
</dbReference>
<gene>
    <name evidence="7" type="ORF">IF1G_10578</name>
</gene>
<comment type="function">
    <text evidence="3">Plays a role in determining ER morphology.</text>
</comment>
<feature type="transmembrane region" description="Helical" evidence="3">
    <location>
        <begin position="372"/>
        <end position="395"/>
    </location>
</feature>
<evidence type="ECO:0000259" key="6">
    <source>
        <dbReference type="Pfam" id="PF10058"/>
    </source>
</evidence>
<dbReference type="Proteomes" id="UP000315783">
    <property type="component" value="Unassembled WGS sequence"/>
</dbReference>
<evidence type="ECO:0000313" key="7">
    <source>
        <dbReference type="EMBL" id="TQV90835.1"/>
    </source>
</evidence>
<keyword evidence="3" id="KW-0863">Zinc-finger</keyword>
<dbReference type="OrthoDB" id="1725934at2759"/>
<dbReference type="EMBL" id="SPUK01000023">
    <property type="protein sequence ID" value="TQV90835.1"/>
    <property type="molecule type" value="Genomic_DNA"/>
</dbReference>
<feature type="domain" description="AB hydrolase-1" evidence="5">
    <location>
        <begin position="39"/>
        <end position="296"/>
    </location>
</feature>
<dbReference type="PANTHER" id="PTHR22166:SF12">
    <property type="entry name" value="ENDOPLASMIC RETICULUM JUNCTION FORMATION PROTEIN LUNAPARK"/>
    <property type="match status" value="1"/>
</dbReference>
<feature type="domain" description="Lunapark zinc ribbon" evidence="6">
    <location>
        <begin position="544"/>
        <end position="600"/>
    </location>
</feature>
<dbReference type="AlphaFoldDB" id="A0A545UMZ0"/>
<keyword evidence="3" id="KW-0812">Transmembrane</keyword>
<comment type="similarity">
    <text evidence="1">Belongs to the peptidase S33 family.</text>
</comment>
<comment type="domain">
    <text evidence="3">The C4-type zinc finger motif is necessary both for its ER three-way tubular junction localization and formation.</text>
</comment>
<dbReference type="InterPro" id="IPR040115">
    <property type="entry name" value="Lnp"/>
</dbReference>
<evidence type="ECO:0000259" key="5">
    <source>
        <dbReference type="Pfam" id="PF00561"/>
    </source>
</evidence>
<dbReference type="InterPro" id="IPR029058">
    <property type="entry name" value="AB_hydrolase_fold"/>
</dbReference>
<evidence type="ECO:0000256" key="3">
    <source>
        <dbReference type="RuleBase" id="RU367073"/>
    </source>
</evidence>
<dbReference type="InterPro" id="IPR019273">
    <property type="entry name" value="Lunapark_Znf"/>
</dbReference>
<keyword evidence="8" id="KW-1185">Reference proteome</keyword>
<dbReference type="InterPro" id="IPR000073">
    <property type="entry name" value="AB_hydrolase_1"/>
</dbReference>
<feature type="compositionally biased region" description="Low complexity" evidence="4">
    <location>
        <begin position="452"/>
        <end position="463"/>
    </location>
</feature>
<reference evidence="7 8" key="1">
    <citation type="journal article" date="2019" name="Appl. Microbiol. Biotechnol.">
        <title>Genome sequence of Isaria javanica and comparative genome analysis insights into family S53 peptidase evolution in fungal entomopathogens.</title>
        <authorList>
            <person name="Lin R."/>
            <person name="Zhang X."/>
            <person name="Xin B."/>
            <person name="Zou M."/>
            <person name="Gao Y."/>
            <person name="Qin F."/>
            <person name="Hu Q."/>
            <person name="Xie B."/>
            <person name="Cheng X."/>
        </authorList>
    </citation>
    <scope>NUCLEOTIDE SEQUENCE [LARGE SCALE GENOMIC DNA]</scope>
    <source>
        <strain evidence="7 8">IJ1G</strain>
    </source>
</reference>
<evidence type="ECO:0000256" key="1">
    <source>
        <dbReference type="ARBA" id="ARBA00010088"/>
    </source>
</evidence>
<sequence length="671" mass="73763">MTSLPTTEGVAPFRIDRVSAPCETWYKVIGDLHVPGAIPLVLLHGGPGACHDYLLPLQQLASRTRPMIFYDQIGNGRSTHLRHLRGDETFWTVDLFIAELSNLLDHLGVGSRAFDLHGQSWGGMLGAEYAIRGEHRQHIRKLVLSNSLASNALYLQGTNLEIGKFPQSIQQAIAEARESGEYDTEKCKAALDYFMRRLLSVAEPWPVPPLQTALEWLAKDDTTYFTIYGPNMLSPTGALRGWSIVDEVRQITAQTLVILGQLEGAQHIASQPFLDNIERVESVVIDGAAHMTHLDQPLKYYESNDTSPASFEKTLSALSSRITTTQTALDKTRASARRVKVLLVLYLGFAYLVYAIVQLVVVKYWNMGALEWAGMVGGPVFMILLRKTVGAYFNFRTDSLSKRLKDQQEERAKTIQKLKDATKYDSTMELIEKYGGDKKKEVSRSDSRDGKQPQQAIPPAGAPNRTRLPPPPTANIQHRTAPLPPPTHPETPAAGTSSPELGSLEPTAEFAPNAFSHPSSPPAPSRAEPVPHAAAATGPAEAHWYDRIFDVLLGEDETLPKNRIVLLCQSCRLVNGQAPPGTRSLAELGVWRCMGCHATNGAVDEGKRIVDEVLASSQQDEEKEEEDAVKRQIRGEEDLASIDVGGATEGQSTATGVERRDGATKRRDKSK</sequence>
<organism evidence="7 8">
    <name type="scientific">Cordyceps javanica</name>
    <dbReference type="NCBI Taxonomy" id="43265"/>
    <lineage>
        <taxon>Eukaryota</taxon>
        <taxon>Fungi</taxon>
        <taxon>Dikarya</taxon>
        <taxon>Ascomycota</taxon>
        <taxon>Pezizomycotina</taxon>
        <taxon>Sordariomycetes</taxon>
        <taxon>Hypocreomycetidae</taxon>
        <taxon>Hypocreales</taxon>
        <taxon>Cordycipitaceae</taxon>
        <taxon>Cordyceps</taxon>
    </lineage>
</organism>
<evidence type="ECO:0000256" key="4">
    <source>
        <dbReference type="SAM" id="MobiDB-lite"/>
    </source>
</evidence>
<dbReference type="GO" id="GO:0008270">
    <property type="term" value="F:zinc ion binding"/>
    <property type="evidence" value="ECO:0007669"/>
    <property type="project" value="UniProtKB-KW"/>
</dbReference>
<feature type="compositionally biased region" description="Basic and acidic residues" evidence="4">
    <location>
        <begin position="657"/>
        <end position="671"/>
    </location>
</feature>
<dbReference type="NCBIfam" id="TIGR01250">
    <property type="entry name" value="pro_imino_pep_2"/>
    <property type="match status" value="1"/>
</dbReference>
<proteinExistence type="inferred from homology"/>
<dbReference type="GO" id="GO:0006508">
    <property type="term" value="P:proteolysis"/>
    <property type="evidence" value="ECO:0007669"/>
    <property type="project" value="InterPro"/>
</dbReference>
<feature type="region of interest" description="Disordered" evidence="4">
    <location>
        <begin position="615"/>
        <end position="671"/>
    </location>
</feature>
<dbReference type="InterPro" id="IPR005945">
    <property type="entry name" value="Pro_imino_pep"/>
</dbReference>
<keyword evidence="3" id="KW-0862">Zinc</keyword>
<dbReference type="Pfam" id="PF10058">
    <property type="entry name" value="Zn_ribbon_10"/>
    <property type="match status" value="1"/>
</dbReference>
<dbReference type="GO" id="GO:0098826">
    <property type="term" value="C:endoplasmic reticulum tubular network membrane"/>
    <property type="evidence" value="ECO:0007669"/>
    <property type="project" value="UniProtKB-UniRule"/>
</dbReference>
<dbReference type="GO" id="GO:1903373">
    <property type="term" value="P:positive regulation of endoplasmic reticulum tubular network organization"/>
    <property type="evidence" value="ECO:0007669"/>
    <property type="project" value="UniProtKB-UniRule"/>
</dbReference>
<protein>
    <recommendedName>
        <fullName evidence="3">Endoplasmic reticulum junction formation protein lunapark</fullName>
    </recommendedName>
</protein>
<keyword evidence="3" id="KW-0256">Endoplasmic reticulum</keyword>
<comment type="caution">
    <text evidence="7">The sequence shown here is derived from an EMBL/GenBank/DDBJ whole genome shotgun (WGS) entry which is preliminary data.</text>
</comment>
<dbReference type="Gene3D" id="3.40.50.1820">
    <property type="entry name" value="alpha/beta hydrolase"/>
    <property type="match status" value="1"/>
</dbReference>
<keyword evidence="3" id="KW-0472">Membrane</keyword>
<comment type="similarity">
    <text evidence="3">Belongs to the lunapark family.</text>
</comment>
<dbReference type="SUPFAM" id="SSF53474">
    <property type="entry name" value="alpha/beta-Hydrolases"/>
    <property type="match status" value="1"/>
</dbReference>
<feature type="region of interest" description="Disordered" evidence="4">
    <location>
        <begin position="435"/>
        <end position="535"/>
    </location>
</feature>